<dbReference type="VEuPathDB" id="FungiDB:MPH_13853"/>
<sequence length="300" mass="33745">MESHMDKIMHIPVVVNTVMDFLSAFDVAKFASVYSYEMTDIERRKYLNPLRDMGEIESLLRDRIRDGDTVLLVGTEVNLLVSRLMYPLHYCKVVGNRHEITVTPICIKAFWVPNGSISGDFRQGMDLDTTIIWQTMTRTLIRRNTTPTMPKLLRMSPDIHLDTKVIDDTSTDIGTMWSLSVHDSMVMIAVTDISNDSYENCLGVAPTIMSSNFDTHGFTLVGKVPVLTTNVIDASSNPYATRLVASEGVYIPHYDSMCVYISGCLGSDWRIFELPLVHEDVEGTEMVKVCLMKSFPSPSP</sequence>
<dbReference type="InParanoid" id="K2R8C0"/>
<dbReference type="HOGENOM" id="CLU_927721_0_0_1"/>
<dbReference type="Proteomes" id="UP000007129">
    <property type="component" value="Unassembled WGS sequence"/>
</dbReference>
<dbReference type="AlphaFoldDB" id="K2R8C0"/>
<dbReference type="EMBL" id="AHHD01000764">
    <property type="protein sequence ID" value="EKG09152.1"/>
    <property type="molecule type" value="Genomic_DNA"/>
</dbReference>
<reference evidence="1 2" key="1">
    <citation type="journal article" date="2012" name="BMC Genomics">
        <title>Tools to kill: Genome of one of the most destructive plant pathogenic fungi Macrophomina phaseolina.</title>
        <authorList>
            <person name="Islam M.S."/>
            <person name="Haque M.S."/>
            <person name="Islam M.M."/>
            <person name="Emdad E.M."/>
            <person name="Halim A."/>
            <person name="Hossen Q.M.M."/>
            <person name="Hossain M.Z."/>
            <person name="Ahmed B."/>
            <person name="Rahim S."/>
            <person name="Rahman M.S."/>
            <person name="Alam M.M."/>
            <person name="Hou S."/>
            <person name="Wan X."/>
            <person name="Saito J.A."/>
            <person name="Alam M."/>
        </authorList>
    </citation>
    <scope>NUCLEOTIDE SEQUENCE [LARGE SCALE GENOMIC DNA]</scope>
    <source>
        <strain evidence="1 2">MS6</strain>
    </source>
</reference>
<dbReference type="OrthoDB" id="3791002at2759"/>
<accession>K2R8C0</accession>
<gene>
    <name evidence="1" type="ORF">MPH_13853</name>
</gene>
<protein>
    <submittedName>
        <fullName evidence="1">Uncharacterized protein</fullName>
    </submittedName>
</protein>
<organism evidence="1 2">
    <name type="scientific">Macrophomina phaseolina (strain MS6)</name>
    <name type="common">Charcoal rot fungus</name>
    <dbReference type="NCBI Taxonomy" id="1126212"/>
    <lineage>
        <taxon>Eukaryota</taxon>
        <taxon>Fungi</taxon>
        <taxon>Dikarya</taxon>
        <taxon>Ascomycota</taxon>
        <taxon>Pezizomycotina</taxon>
        <taxon>Dothideomycetes</taxon>
        <taxon>Dothideomycetes incertae sedis</taxon>
        <taxon>Botryosphaeriales</taxon>
        <taxon>Botryosphaeriaceae</taxon>
        <taxon>Macrophomina</taxon>
    </lineage>
</organism>
<evidence type="ECO:0000313" key="2">
    <source>
        <dbReference type="Proteomes" id="UP000007129"/>
    </source>
</evidence>
<comment type="caution">
    <text evidence="1">The sequence shown here is derived from an EMBL/GenBank/DDBJ whole genome shotgun (WGS) entry which is preliminary data.</text>
</comment>
<evidence type="ECO:0000313" key="1">
    <source>
        <dbReference type="EMBL" id="EKG09152.1"/>
    </source>
</evidence>
<name>K2R8C0_MACPH</name>
<proteinExistence type="predicted"/>